<dbReference type="PANTHER" id="PTHR12385:SF96">
    <property type="entry name" value="CHOLINE TRANSPORTER-LIKE PROTEIN"/>
    <property type="match status" value="1"/>
</dbReference>
<evidence type="ECO:0000313" key="7">
    <source>
        <dbReference type="EMBL" id="CAH1734112.1"/>
    </source>
</evidence>
<protein>
    <recommendedName>
        <fullName evidence="6">Choline transporter-like protein</fullName>
    </recommendedName>
</protein>
<dbReference type="Proteomes" id="UP001153620">
    <property type="component" value="Chromosome 4"/>
</dbReference>
<keyword evidence="4 6" id="KW-1133">Transmembrane helix</keyword>
<gene>
    <name evidence="7" type="ORF">CHIRRI_LOCUS13434</name>
</gene>
<evidence type="ECO:0000256" key="2">
    <source>
        <dbReference type="ARBA" id="ARBA00007168"/>
    </source>
</evidence>
<feature type="transmembrane region" description="Helical" evidence="6">
    <location>
        <begin position="50"/>
        <end position="69"/>
    </location>
</feature>
<dbReference type="GO" id="GO:0022857">
    <property type="term" value="F:transmembrane transporter activity"/>
    <property type="evidence" value="ECO:0007669"/>
    <property type="project" value="UniProtKB-UniRule"/>
</dbReference>
<feature type="transmembrane region" description="Helical" evidence="6">
    <location>
        <begin position="199"/>
        <end position="221"/>
    </location>
</feature>
<evidence type="ECO:0000256" key="6">
    <source>
        <dbReference type="RuleBase" id="RU368066"/>
    </source>
</evidence>
<comment type="caution">
    <text evidence="6">Lacks conserved residue(s) required for the propagation of feature annotation.</text>
</comment>
<evidence type="ECO:0000256" key="4">
    <source>
        <dbReference type="ARBA" id="ARBA00022989"/>
    </source>
</evidence>
<dbReference type="GO" id="GO:0005886">
    <property type="term" value="C:plasma membrane"/>
    <property type="evidence" value="ECO:0007669"/>
    <property type="project" value="UniProtKB-SubCell"/>
</dbReference>
<organism evidence="7 8">
    <name type="scientific">Chironomus riparius</name>
    <dbReference type="NCBI Taxonomy" id="315576"/>
    <lineage>
        <taxon>Eukaryota</taxon>
        <taxon>Metazoa</taxon>
        <taxon>Ecdysozoa</taxon>
        <taxon>Arthropoda</taxon>
        <taxon>Hexapoda</taxon>
        <taxon>Insecta</taxon>
        <taxon>Pterygota</taxon>
        <taxon>Neoptera</taxon>
        <taxon>Endopterygota</taxon>
        <taxon>Diptera</taxon>
        <taxon>Nematocera</taxon>
        <taxon>Chironomoidea</taxon>
        <taxon>Chironomidae</taxon>
        <taxon>Chironominae</taxon>
        <taxon>Chironomus</taxon>
    </lineage>
</organism>
<keyword evidence="5 6" id="KW-0472">Membrane</keyword>
<reference evidence="7" key="1">
    <citation type="submission" date="2022-01" db="EMBL/GenBank/DDBJ databases">
        <authorList>
            <person name="King R."/>
        </authorList>
    </citation>
    <scope>NUCLEOTIDE SEQUENCE</scope>
</reference>
<dbReference type="AlphaFoldDB" id="A0A9P0JF28"/>
<sequence>MICFVAFCFSYISLFLFRYVAFYVIWIINVGCILFLIFLTFAAIYMKENLVAVVMAIMAIILIVLLIVFRRRIGLVATLFRVASKALMDIPAIMFEPFLTFIFLLMTFIIFIKFSIIIETSAEVRRYKEDNRVKLNYEDRFINDLAHVFNVVTFAWFTQFIFGCQHFVIADTIVQWYFTPDKEKLGNPILTSFKNLLRYHLGSICLGASLITIVKVVKTIVELIRNQLKNTQSSIGIAIAYCLRVVIGAFDEFLEYLVRNAYIIVAKEGTEFIESGKRASHLLTRNIVDVIALNNFGDLVLFICRLLIVLIAGFVGYGMLDSPDTRDNMYPPLILGIVFAFLIAHCFVTVFEMTIDTIFICYCIDCEENDGDLNPYHMSDCLKKILMDMKEHSSMFLLTNEGGKDAEFRSGIADGSSLPMLVQKNDSHLIHTTNPFMVDNEDGHQVYQQDVDEHESYLDQVYQN</sequence>
<keyword evidence="8" id="KW-1185">Reference proteome</keyword>
<proteinExistence type="inferred from homology"/>
<dbReference type="EMBL" id="OU895880">
    <property type="protein sequence ID" value="CAH1734112.1"/>
    <property type="molecule type" value="Genomic_DNA"/>
</dbReference>
<name>A0A9P0JF28_9DIPT</name>
<accession>A0A9P0JF28</accession>
<evidence type="ECO:0000256" key="1">
    <source>
        <dbReference type="ARBA" id="ARBA00004141"/>
    </source>
</evidence>
<feature type="transmembrane region" description="Helical" evidence="6">
    <location>
        <begin position="90"/>
        <end position="118"/>
    </location>
</feature>
<feature type="transmembrane region" description="Helical" evidence="6">
    <location>
        <begin position="299"/>
        <end position="320"/>
    </location>
</feature>
<evidence type="ECO:0000256" key="5">
    <source>
        <dbReference type="ARBA" id="ARBA00023136"/>
    </source>
</evidence>
<dbReference type="Pfam" id="PF04515">
    <property type="entry name" value="Choline_transpo"/>
    <property type="match status" value="1"/>
</dbReference>
<keyword evidence="3 6" id="KW-0812">Transmembrane</keyword>
<feature type="transmembrane region" description="Helical" evidence="6">
    <location>
        <begin position="332"/>
        <end position="351"/>
    </location>
</feature>
<comment type="similarity">
    <text evidence="2 6">Belongs to the CTL (choline transporter-like) family.</text>
</comment>
<reference evidence="7" key="2">
    <citation type="submission" date="2022-10" db="EMBL/GenBank/DDBJ databases">
        <authorList>
            <consortium name="ENA_rothamsted_submissions"/>
            <consortium name="culmorum"/>
            <person name="King R."/>
        </authorList>
    </citation>
    <scope>NUCLEOTIDE SEQUENCE</scope>
</reference>
<comment type="subcellular location">
    <subcellularLocation>
        <location evidence="6">Cell membrane</location>
        <topology evidence="6">Multi-pass membrane protein</topology>
    </subcellularLocation>
    <subcellularLocation>
        <location evidence="1">Membrane</location>
        <topology evidence="1">Multi-pass membrane protein</topology>
    </subcellularLocation>
</comment>
<dbReference type="PANTHER" id="PTHR12385">
    <property type="entry name" value="CHOLINE TRANSPORTER-LIKE (SLC FAMILY 44)"/>
    <property type="match status" value="1"/>
</dbReference>
<dbReference type="InterPro" id="IPR007603">
    <property type="entry name" value="Choline_transptr-like"/>
</dbReference>
<comment type="function">
    <text evidence="6">Choline transporter.</text>
</comment>
<feature type="transmembrane region" description="Helical" evidence="6">
    <location>
        <begin position="20"/>
        <end position="44"/>
    </location>
</feature>
<evidence type="ECO:0000313" key="8">
    <source>
        <dbReference type="Proteomes" id="UP001153620"/>
    </source>
</evidence>
<evidence type="ECO:0000256" key="3">
    <source>
        <dbReference type="ARBA" id="ARBA00022692"/>
    </source>
</evidence>